<accession>A0A4U7AXG8</accession>
<protein>
    <submittedName>
        <fullName evidence="3">Acyltransferase-like protein 8</fullName>
    </submittedName>
</protein>
<evidence type="ECO:0000256" key="1">
    <source>
        <dbReference type="SAM" id="Phobius"/>
    </source>
</evidence>
<comment type="caution">
    <text evidence="3">The sequence shown here is derived from an EMBL/GenBank/DDBJ whole genome shotgun (WGS) entry which is preliminary data.</text>
</comment>
<dbReference type="AlphaFoldDB" id="A0A4U7AXG8"/>
<keyword evidence="3" id="KW-0012">Acyltransferase</keyword>
<keyword evidence="1" id="KW-1133">Transmembrane helix</keyword>
<proteinExistence type="predicted"/>
<evidence type="ECO:0000259" key="2">
    <source>
        <dbReference type="Pfam" id="PF01757"/>
    </source>
</evidence>
<dbReference type="GO" id="GO:0016747">
    <property type="term" value="F:acyltransferase activity, transferring groups other than amino-acyl groups"/>
    <property type="evidence" value="ECO:0007669"/>
    <property type="project" value="InterPro"/>
</dbReference>
<keyword evidence="3" id="KW-0808">Transferase</keyword>
<feature type="transmembrane region" description="Helical" evidence="1">
    <location>
        <begin position="253"/>
        <end position="276"/>
    </location>
</feature>
<keyword evidence="1" id="KW-0472">Membrane</keyword>
<name>A0A4U7AXG8_9PEZI</name>
<dbReference type="EMBL" id="PTQR01000082">
    <property type="protein sequence ID" value="TKX21186.1"/>
    <property type="molecule type" value="Genomic_DNA"/>
</dbReference>
<dbReference type="InterPro" id="IPR002656">
    <property type="entry name" value="Acyl_transf_3_dom"/>
</dbReference>
<evidence type="ECO:0000313" key="3">
    <source>
        <dbReference type="EMBL" id="TKX21186.1"/>
    </source>
</evidence>
<feature type="domain" description="Acyltransferase 3" evidence="2">
    <location>
        <begin position="171"/>
        <end position="328"/>
    </location>
</feature>
<dbReference type="Proteomes" id="UP000308133">
    <property type="component" value="Unassembled WGS sequence"/>
</dbReference>
<gene>
    <name evidence="3" type="ORF">C1H76_6727</name>
</gene>
<organism evidence="3 4">
    <name type="scientific">Elsinoe australis</name>
    <dbReference type="NCBI Taxonomy" id="40998"/>
    <lineage>
        <taxon>Eukaryota</taxon>
        <taxon>Fungi</taxon>
        <taxon>Dikarya</taxon>
        <taxon>Ascomycota</taxon>
        <taxon>Pezizomycotina</taxon>
        <taxon>Dothideomycetes</taxon>
        <taxon>Dothideomycetidae</taxon>
        <taxon>Myriangiales</taxon>
        <taxon>Elsinoaceae</taxon>
        <taxon>Elsinoe</taxon>
    </lineage>
</organism>
<dbReference type="Pfam" id="PF01757">
    <property type="entry name" value="Acyl_transf_3"/>
    <property type="match status" value="1"/>
</dbReference>
<dbReference type="PANTHER" id="PTHR23028">
    <property type="entry name" value="ACETYLTRANSFERASE"/>
    <property type="match status" value="1"/>
</dbReference>
<keyword evidence="1" id="KW-0812">Transmembrane</keyword>
<feature type="transmembrane region" description="Helical" evidence="1">
    <location>
        <begin position="222"/>
        <end position="241"/>
    </location>
</feature>
<feature type="transmembrane region" description="Helical" evidence="1">
    <location>
        <begin position="310"/>
        <end position="331"/>
    </location>
</feature>
<dbReference type="PANTHER" id="PTHR23028:SF134">
    <property type="entry name" value="PUTATIVE (AFU_ORTHOLOGUE AFUA_4G08520)-RELATED"/>
    <property type="match status" value="1"/>
</dbReference>
<feature type="transmembrane region" description="Helical" evidence="1">
    <location>
        <begin position="179"/>
        <end position="197"/>
    </location>
</feature>
<evidence type="ECO:0000313" key="4">
    <source>
        <dbReference type="Proteomes" id="UP000308133"/>
    </source>
</evidence>
<sequence length="351" mass="39595">MVLTAAGAYDKSKLINERLKVVPKTLNSSAALPVLLHQYWLHVTWLLSAVYPFEIQLFHPEYFTYDGHQWSIPVEYYSSLAMFGTLVAVSQLQTLWRISLILCAYSYFYLSGRQRITPFFTDLLIAEAEAAIQDYRRKRSLDLPTARPNSTLRPQTAPDDSRIGQALLRFLTSMSPRNVEILSVISMIMGVTMITSFHTEGNVSESPVHWIFKHLVWEPTSFLLYYGAMLVVVSVICSNYLQPVFTNAVSLYLGDISFGIYLVHGPIIRSVGYLILPATLGRAANLSGEDQIDAVWFASVSTGRACLGSLMGYVIVCPMVIWAADLFWRFIDIPSVKLIKRCERAILQSQE</sequence>
<dbReference type="InterPro" id="IPR050879">
    <property type="entry name" value="Acyltransferase_3"/>
</dbReference>
<reference evidence="3 4" key="1">
    <citation type="submission" date="2018-02" db="EMBL/GenBank/DDBJ databases">
        <title>Draft genome sequences of Elsinoe sp., causing black scab on jojoba.</title>
        <authorList>
            <person name="Stodart B."/>
            <person name="Jeffress S."/>
            <person name="Ash G."/>
            <person name="Arun Chinnappa K."/>
        </authorList>
    </citation>
    <scope>NUCLEOTIDE SEQUENCE [LARGE SCALE GENOMIC DNA]</scope>
    <source>
        <strain evidence="3 4">Hillstone_2</strain>
    </source>
</reference>